<feature type="active site" description="Charge relay system" evidence="2">
    <location>
        <position position="347"/>
    </location>
</feature>
<keyword evidence="3" id="KW-0472">Membrane</keyword>
<evidence type="ECO:0000313" key="5">
    <source>
        <dbReference type="EMBL" id="KAK2147250.1"/>
    </source>
</evidence>
<dbReference type="Proteomes" id="UP001208570">
    <property type="component" value="Unassembled WGS sequence"/>
</dbReference>
<dbReference type="InterPro" id="IPR029058">
    <property type="entry name" value="AB_hydrolase_fold"/>
</dbReference>
<organism evidence="5 6">
    <name type="scientific">Paralvinella palmiformis</name>
    <dbReference type="NCBI Taxonomy" id="53620"/>
    <lineage>
        <taxon>Eukaryota</taxon>
        <taxon>Metazoa</taxon>
        <taxon>Spiralia</taxon>
        <taxon>Lophotrochozoa</taxon>
        <taxon>Annelida</taxon>
        <taxon>Polychaeta</taxon>
        <taxon>Sedentaria</taxon>
        <taxon>Canalipalpata</taxon>
        <taxon>Terebellida</taxon>
        <taxon>Terebelliformia</taxon>
        <taxon>Alvinellidae</taxon>
        <taxon>Paralvinella</taxon>
    </lineage>
</organism>
<dbReference type="InterPro" id="IPR012020">
    <property type="entry name" value="ABHD4"/>
</dbReference>
<evidence type="ECO:0000256" key="2">
    <source>
        <dbReference type="PIRSR" id="PIRSR005211-1"/>
    </source>
</evidence>
<feature type="active site" description="Charge relay system" evidence="2">
    <location>
        <position position="317"/>
    </location>
</feature>
<sequence length="379" mass="42499">MHDIFSGGFLDLVVFCLLSLLFYIFYCAPGRKPYLYYTSSSFTDYVIKRCPRLGQPFQPAPVATNRHLQTLLPGFLPRPSVVVEREYVDLPDGGCCALDWVVQSGPFCCRNGDGGMPVFIVLPGLTGDARSASHLCSFALERGYRPVVFNKRGHGGSRLKTPKVQSFGDPDDFRVVVEYIHSKYPDALLTAFGSSAGSGLLVSYLGEYGRECIISFAVLVSPGYDAEFLFKNCIRHPYDFLLVSMLKNVLNQNRDILAKTVDMDKVMQAKSLITIEQELYCTLYGYSSMDEYWKHNNPVRNPTNISIPVLAISSLDDPICTKECIQYSLFSDKMNHSILVTTEQGGHCGFLEGWRFDHWADKIGLDYLDAALEFHNSSQ</sequence>
<evidence type="ECO:0000259" key="4">
    <source>
        <dbReference type="Pfam" id="PF12146"/>
    </source>
</evidence>
<evidence type="ECO:0000313" key="6">
    <source>
        <dbReference type="Proteomes" id="UP001208570"/>
    </source>
</evidence>
<dbReference type="PANTHER" id="PTHR10794:SF93">
    <property type="entry name" value="SERINE AMINOPEPTIDASE S33 DOMAIN-CONTAINING PROTEIN"/>
    <property type="match status" value="1"/>
</dbReference>
<gene>
    <name evidence="5" type="ORF">LSH36_562g01007</name>
</gene>
<evidence type="ECO:0000256" key="3">
    <source>
        <dbReference type="SAM" id="Phobius"/>
    </source>
</evidence>
<dbReference type="SUPFAM" id="SSF53474">
    <property type="entry name" value="alpha/beta-Hydrolases"/>
    <property type="match status" value="1"/>
</dbReference>
<feature type="active site" description="Charge relay system" evidence="2">
    <location>
        <position position="195"/>
    </location>
</feature>
<feature type="domain" description="Serine aminopeptidase S33" evidence="4">
    <location>
        <begin position="119"/>
        <end position="323"/>
    </location>
</feature>
<proteinExistence type="inferred from homology"/>
<comment type="similarity">
    <text evidence="1">Belongs to the AB hydrolase superfamily. AB hydrolase 4 family.</text>
</comment>
<evidence type="ECO:0000256" key="1">
    <source>
        <dbReference type="ARBA" id="ARBA00010884"/>
    </source>
</evidence>
<comment type="caution">
    <text evidence="5">The sequence shown here is derived from an EMBL/GenBank/DDBJ whole genome shotgun (WGS) entry which is preliminary data.</text>
</comment>
<accession>A0AAD9MVS4</accession>
<dbReference type="InterPro" id="IPR022742">
    <property type="entry name" value="Hydrolase_4"/>
</dbReference>
<protein>
    <recommendedName>
        <fullName evidence="4">Serine aminopeptidase S33 domain-containing protein</fullName>
    </recommendedName>
</protein>
<dbReference type="GO" id="GO:0047372">
    <property type="term" value="F:monoacylglycerol lipase activity"/>
    <property type="evidence" value="ECO:0007669"/>
    <property type="project" value="TreeGrafter"/>
</dbReference>
<dbReference type="Gene3D" id="3.40.50.1820">
    <property type="entry name" value="alpha/beta hydrolase"/>
    <property type="match status" value="1"/>
</dbReference>
<name>A0AAD9MVS4_9ANNE</name>
<dbReference type="InterPro" id="IPR050960">
    <property type="entry name" value="AB_hydrolase_4_sf"/>
</dbReference>
<keyword evidence="3" id="KW-1133">Transmembrane helix</keyword>
<dbReference type="PANTHER" id="PTHR10794">
    <property type="entry name" value="ABHYDROLASE DOMAIN-CONTAINING PROTEIN"/>
    <property type="match status" value="1"/>
</dbReference>
<keyword evidence="6" id="KW-1185">Reference proteome</keyword>
<keyword evidence="3" id="KW-0812">Transmembrane</keyword>
<feature type="transmembrane region" description="Helical" evidence="3">
    <location>
        <begin position="7"/>
        <end position="26"/>
    </location>
</feature>
<dbReference type="GO" id="GO:0034338">
    <property type="term" value="F:short-chain carboxylesterase activity"/>
    <property type="evidence" value="ECO:0007669"/>
    <property type="project" value="TreeGrafter"/>
</dbReference>
<reference evidence="5" key="1">
    <citation type="journal article" date="2023" name="Mol. Biol. Evol.">
        <title>Third-Generation Sequencing Reveals the Adaptive Role of the Epigenome in Three Deep-Sea Polychaetes.</title>
        <authorList>
            <person name="Perez M."/>
            <person name="Aroh O."/>
            <person name="Sun Y."/>
            <person name="Lan Y."/>
            <person name="Juniper S.K."/>
            <person name="Young C.R."/>
            <person name="Angers B."/>
            <person name="Qian P.Y."/>
        </authorList>
    </citation>
    <scope>NUCLEOTIDE SEQUENCE</scope>
    <source>
        <strain evidence="5">P08H-3</strain>
    </source>
</reference>
<dbReference type="EMBL" id="JAODUP010000562">
    <property type="protein sequence ID" value="KAK2147250.1"/>
    <property type="molecule type" value="Genomic_DNA"/>
</dbReference>
<dbReference type="Pfam" id="PF12146">
    <property type="entry name" value="Hydrolase_4"/>
    <property type="match status" value="1"/>
</dbReference>
<dbReference type="PIRSF" id="PIRSF005211">
    <property type="entry name" value="Ab_hydro_YheT"/>
    <property type="match status" value="1"/>
</dbReference>
<dbReference type="AlphaFoldDB" id="A0AAD9MVS4"/>